<dbReference type="InParanoid" id="A0A165F9I3"/>
<name>A0A165F9I3_EXIGL</name>
<feature type="domain" description="F-box" evidence="1">
    <location>
        <begin position="12"/>
        <end position="59"/>
    </location>
</feature>
<organism evidence="2 3">
    <name type="scientific">Exidia glandulosa HHB12029</name>
    <dbReference type="NCBI Taxonomy" id="1314781"/>
    <lineage>
        <taxon>Eukaryota</taxon>
        <taxon>Fungi</taxon>
        <taxon>Dikarya</taxon>
        <taxon>Basidiomycota</taxon>
        <taxon>Agaricomycotina</taxon>
        <taxon>Agaricomycetes</taxon>
        <taxon>Auriculariales</taxon>
        <taxon>Exidiaceae</taxon>
        <taxon>Exidia</taxon>
    </lineage>
</organism>
<sequence>MPPHRRTAPPRPSRFVGLPTELLTMIASYLTLVELARVLVIYRDWHTLLTSTPSLWQLVHIDFEEYPDFPLVRFLGYSKGLPLSLRLRSISPRQLETAMSAVGANISRTRILKLWLHECFNEDGHKPGDDRAVTSADLDCISAPFLHPAPLLEHFTIAITKGLVLDPLMIPGERGPMFGGDAPRLTHVTHDADFLLHWDDETAYQLDSYTEFSNKTVPELMDRCPNLETLRFCGDWSLLNSLPPGVDPSDPKYWDGIQSVGWAFTGCTAEDCDEIVSYLQNAIQHGVRDWSVRTAGNHTLLLDGFLREAGDLVSLCIAMGGHDFGLQRDWNMGVGIYVQFSTPQGVALTVGDSRDVKGTDNAGFLRNRVAMDLLGCFETRHFADLTVLTICESVSHYMNKNLGTLELPQLTTLTIWIVPPSQRRSPQLFDCVPHDEGPGPFIAAWHTPKLHTLYLGSHPEFPVGACGYFIREWQEDFIVAHVREVSAISVAEFILDNLTFNSLRLPEILPARDVMFVEGFHGEETDRLRELTDDLRYLPLAQVLVLYRDWHGLLTATPFLWQLVHIDFREYPDFPLLRFLGYSLGLPLSLRLRSISPRQIEDVMPAVGANLYRMRILKLWYDKCFFDDTDGFGRDHAARTSYRRRIFSPLRCPAPMLVHFAIGSTGVIGDRLEISVFEEHAPLLTYISNDDDFVLSLPHDSYRNMVSSTEYSNKTVREMVDRYPNLKVLRLCGDWAAFYDDVAYDPIPGPSDAAFWSGVPSVGWAVDVDNEYCDDVVSYLRDAKEHGVREFIVRSTSNHARLLKGFLREAEVLHSLCIAMGGHDFGIQRTWFYGVGLYVQFSTPQGLSLAVGDCRALKFDCDIDPHEYYDSVARKLMQCFKPEHFADVATLTICESVGHYMKDYLVTLELPQLTTLVIWIVPSWNSQRTSPTLFDCVSHEDGEEDVELLCPVFQVPKLRTLYLGSHPEFPIGAGGYFIREWQEDFIIAHVREATAVSVAEFIRDNLTFNSFRLAEILLARDVVFTEGFHSEATDRLRDLTDDLRYLRVGESVS</sequence>
<dbReference type="AlphaFoldDB" id="A0A165F9I3"/>
<keyword evidence="3" id="KW-1185">Reference proteome</keyword>
<accession>A0A165F9I3</accession>
<protein>
    <recommendedName>
        <fullName evidence="1">F-box domain-containing protein</fullName>
    </recommendedName>
</protein>
<dbReference type="InterPro" id="IPR001810">
    <property type="entry name" value="F-box_dom"/>
</dbReference>
<evidence type="ECO:0000259" key="1">
    <source>
        <dbReference type="PROSITE" id="PS50181"/>
    </source>
</evidence>
<proteinExistence type="predicted"/>
<gene>
    <name evidence="2" type="ORF">EXIGLDRAFT_722514</name>
</gene>
<dbReference type="Proteomes" id="UP000077266">
    <property type="component" value="Unassembled WGS sequence"/>
</dbReference>
<dbReference type="Gene3D" id="1.20.1280.50">
    <property type="match status" value="1"/>
</dbReference>
<dbReference type="PROSITE" id="PS50181">
    <property type="entry name" value="FBOX"/>
    <property type="match status" value="1"/>
</dbReference>
<reference evidence="2 3" key="1">
    <citation type="journal article" date="2016" name="Mol. Biol. Evol.">
        <title>Comparative Genomics of Early-Diverging Mushroom-Forming Fungi Provides Insights into the Origins of Lignocellulose Decay Capabilities.</title>
        <authorList>
            <person name="Nagy L.G."/>
            <person name="Riley R."/>
            <person name="Tritt A."/>
            <person name="Adam C."/>
            <person name="Daum C."/>
            <person name="Floudas D."/>
            <person name="Sun H."/>
            <person name="Yadav J.S."/>
            <person name="Pangilinan J."/>
            <person name="Larsson K.H."/>
            <person name="Matsuura K."/>
            <person name="Barry K."/>
            <person name="Labutti K."/>
            <person name="Kuo R."/>
            <person name="Ohm R.A."/>
            <person name="Bhattacharya S.S."/>
            <person name="Shirouzu T."/>
            <person name="Yoshinaga Y."/>
            <person name="Martin F.M."/>
            <person name="Grigoriev I.V."/>
            <person name="Hibbett D.S."/>
        </authorList>
    </citation>
    <scope>NUCLEOTIDE SEQUENCE [LARGE SCALE GENOMIC DNA]</scope>
    <source>
        <strain evidence="2 3">HHB12029</strain>
    </source>
</reference>
<evidence type="ECO:0000313" key="2">
    <source>
        <dbReference type="EMBL" id="KZV88630.1"/>
    </source>
</evidence>
<dbReference type="EMBL" id="KV426095">
    <property type="protein sequence ID" value="KZV88630.1"/>
    <property type="molecule type" value="Genomic_DNA"/>
</dbReference>
<dbReference type="SUPFAM" id="SSF81383">
    <property type="entry name" value="F-box domain"/>
    <property type="match status" value="1"/>
</dbReference>
<evidence type="ECO:0000313" key="3">
    <source>
        <dbReference type="Proteomes" id="UP000077266"/>
    </source>
</evidence>
<dbReference type="InterPro" id="IPR036047">
    <property type="entry name" value="F-box-like_dom_sf"/>
</dbReference>